<keyword evidence="4" id="KW-1185">Reference proteome</keyword>
<keyword evidence="1" id="KW-0175">Coiled coil</keyword>
<evidence type="ECO:0000313" key="4">
    <source>
        <dbReference type="Proteomes" id="UP001583177"/>
    </source>
</evidence>
<sequence length="217" mass="23898">MGGMRRGDTRQKAARAAAAAEDTEMQMNTEVTPPQDPVVQVVANRPPTTLHLDFGGVTGDGQHFITSILQCGNPEEVAHKTVGSIGTVNIQLQRHEREIGALMDQGVKNERGLTQVAKEIRDEMADDKGNVVFCRRSIVEFKEGLEAAQKEIKTLKDANETLKDAIETLKDANETLQKEMKAQYLVMQNVVKEVIGNKGVDITQASPPKSYPQEQLF</sequence>
<evidence type="ECO:0000256" key="2">
    <source>
        <dbReference type="SAM" id="MobiDB-lite"/>
    </source>
</evidence>
<evidence type="ECO:0000313" key="3">
    <source>
        <dbReference type="EMBL" id="KAL1881763.1"/>
    </source>
</evidence>
<accession>A0ABR3Y137</accession>
<comment type="caution">
    <text evidence="3">The sequence shown here is derived from an EMBL/GenBank/DDBJ whole genome shotgun (WGS) entry which is preliminary data.</text>
</comment>
<protein>
    <submittedName>
        <fullName evidence="3">Uncharacterized protein</fullName>
    </submittedName>
</protein>
<organism evidence="3 4">
    <name type="scientific">Diaporthe australafricana</name>
    <dbReference type="NCBI Taxonomy" id="127596"/>
    <lineage>
        <taxon>Eukaryota</taxon>
        <taxon>Fungi</taxon>
        <taxon>Dikarya</taxon>
        <taxon>Ascomycota</taxon>
        <taxon>Pezizomycotina</taxon>
        <taxon>Sordariomycetes</taxon>
        <taxon>Sordariomycetidae</taxon>
        <taxon>Diaporthales</taxon>
        <taxon>Diaporthaceae</taxon>
        <taxon>Diaporthe</taxon>
    </lineage>
</organism>
<reference evidence="3 4" key="1">
    <citation type="journal article" date="2024" name="IMA Fungus">
        <title>IMA Genome - F19 : A genome assembly and annotation guide to empower mycologists, including annotated draft genome sequences of Ceratocystis pirilliformis, Diaporthe australafricana, Fusarium ophioides, Paecilomyces lecythidis, and Sporothrix stenoceras.</title>
        <authorList>
            <person name="Aylward J."/>
            <person name="Wilson A.M."/>
            <person name="Visagie C.M."/>
            <person name="Spraker J."/>
            <person name="Barnes I."/>
            <person name="Buitendag C."/>
            <person name="Ceriani C."/>
            <person name="Del Mar Angel L."/>
            <person name="du Plessis D."/>
            <person name="Fuchs T."/>
            <person name="Gasser K."/>
            <person name="Kramer D."/>
            <person name="Li W."/>
            <person name="Munsamy K."/>
            <person name="Piso A."/>
            <person name="Price J.L."/>
            <person name="Sonnekus B."/>
            <person name="Thomas C."/>
            <person name="van der Nest A."/>
            <person name="van Dijk A."/>
            <person name="van Heerden A."/>
            <person name="van Vuuren N."/>
            <person name="Yilmaz N."/>
            <person name="Duong T.A."/>
            <person name="van der Merwe N.A."/>
            <person name="Wingfield M.J."/>
            <person name="Wingfield B.D."/>
        </authorList>
    </citation>
    <scope>NUCLEOTIDE SEQUENCE [LARGE SCALE GENOMIC DNA]</scope>
    <source>
        <strain evidence="3 4">CMW 18300</strain>
    </source>
</reference>
<proteinExistence type="predicted"/>
<name>A0ABR3Y137_9PEZI</name>
<evidence type="ECO:0000256" key="1">
    <source>
        <dbReference type="SAM" id="Coils"/>
    </source>
</evidence>
<feature type="coiled-coil region" evidence="1">
    <location>
        <begin position="138"/>
        <end position="182"/>
    </location>
</feature>
<feature type="compositionally biased region" description="Basic and acidic residues" evidence="2">
    <location>
        <begin position="1"/>
        <end position="11"/>
    </location>
</feature>
<feature type="region of interest" description="Disordered" evidence="2">
    <location>
        <begin position="1"/>
        <end position="26"/>
    </location>
</feature>
<gene>
    <name evidence="3" type="ORF">Daus18300_000816</name>
</gene>
<dbReference type="Proteomes" id="UP001583177">
    <property type="component" value="Unassembled WGS sequence"/>
</dbReference>
<dbReference type="EMBL" id="JAWRVE010000005">
    <property type="protein sequence ID" value="KAL1881763.1"/>
    <property type="molecule type" value="Genomic_DNA"/>
</dbReference>